<dbReference type="Pfam" id="PF20501">
    <property type="entry name" value="MbhE"/>
    <property type="match status" value="1"/>
</dbReference>
<keyword evidence="3" id="KW-1003">Cell membrane</keyword>
<dbReference type="NCBIfam" id="NF009159">
    <property type="entry name" value="PRK12504.1"/>
    <property type="match status" value="1"/>
</dbReference>
<organism evidence="10 11">
    <name type="scientific">Desulforamulus aquiferis</name>
    <dbReference type="NCBI Taxonomy" id="1397668"/>
    <lineage>
        <taxon>Bacteria</taxon>
        <taxon>Bacillati</taxon>
        <taxon>Bacillota</taxon>
        <taxon>Clostridia</taxon>
        <taxon>Eubacteriales</taxon>
        <taxon>Peptococcaceae</taxon>
        <taxon>Desulforamulus</taxon>
    </lineage>
</organism>
<dbReference type="PANTHER" id="PTHR43373:SF1">
    <property type="entry name" value="NA(+)_H(+) ANTIPORTER SUBUNIT A"/>
    <property type="match status" value="1"/>
</dbReference>
<evidence type="ECO:0000256" key="1">
    <source>
        <dbReference type="ARBA" id="ARBA00004651"/>
    </source>
</evidence>
<dbReference type="RefSeq" id="WP_304543047.1">
    <property type="nucleotide sequence ID" value="NZ_JARPTC010000016.1"/>
</dbReference>
<dbReference type="Proteomes" id="UP001172911">
    <property type="component" value="Unassembled WGS sequence"/>
</dbReference>
<comment type="caution">
    <text evidence="10">The sequence shown here is derived from an EMBL/GenBank/DDBJ whole genome shotgun (WGS) entry which is preliminary data.</text>
</comment>
<evidence type="ECO:0000259" key="8">
    <source>
        <dbReference type="Pfam" id="PF13244"/>
    </source>
</evidence>
<feature type="transmembrane region" description="Helical" evidence="7">
    <location>
        <begin position="148"/>
        <end position="166"/>
    </location>
</feature>
<keyword evidence="2" id="KW-0813">Transport</keyword>
<reference evidence="10" key="1">
    <citation type="journal article" date="2023" name="J. Hazard. Mater.">
        <title>Anaerobic biodegradation of pyrene and benzo[a]pyrene by a new sulfate-reducing Desulforamulus aquiferis strain DSA.</title>
        <authorList>
            <person name="Zhang Z."/>
            <person name="Sun J."/>
            <person name="Gong X."/>
            <person name="Wang C."/>
            <person name="Wang H."/>
        </authorList>
    </citation>
    <scope>NUCLEOTIDE SEQUENCE</scope>
    <source>
        <strain evidence="10">DSA</strain>
    </source>
</reference>
<dbReference type="InterPro" id="IPR050616">
    <property type="entry name" value="CPA3_Na-H_Antiporter_A"/>
</dbReference>
<evidence type="ECO:0000256" key="7">
    <source>
        <dbReference type="SAM" id="Phobius"/>
    </source>
</evidence>
<evidence type="ECO:0000259" key="9">
    <source>
        <dbReference type="Pfam" id="PF20501"/>
    </source>
</evidence>
<name>A0AAW7ZEP1_9FIRM</name>
<evidence type="ECO:0000256" key="5">
    <source>
        <dbReference type="ARBA" id="ARBA00022989"/>
    </source>
</evidence>
<dbReference type="AlphaFoldDB" id="A0AAW7ZEP1"/>
<accession>A0AAW7ZEP1</accession>
<evidence type="ECO:0000256" key="3">
    <source>
        <dbReference type="ARBA" id="ARBA00022475"/>
    </source>
</evidence>
<evidence type="ECO:0000256" key="4">
    <source>
        <dbReference type="ARBA" id="ARBA00022692"/>
    </source>
</evidence>
<dbReference type="InterPro" id="IPR046806">
    <property type="entry name" value="MrpA_C/MbhE"/>
</dbReference>
<keyword evidence="6 7" id="KW-0472">Membrane</keyword>
<keyword evidence="11" id="KW-1185">Reference proteome</keyword>
<dbReference type="InterPro" id="IPR025383">
    <property type="entry name" value="MrpA_C/MbhD"/>
</dbReference>
<dbReference type="EMBL" id="JARPTC010000016">
    <property type="protein sequence ID" value="MDO7787747.1"/>
    <property type="molecule type" value="Genomic_DNA"/>
</dbReference>
<dbReference type="GO" id="GO:0005886">
    <property type="term" value="C:plasma membrane"/>
    <property type="evidence" value="ECO:0007669"/>
    <property type="project" value="UniProtKB-SubCell"/>
</dbReference>
<reference evidence="10" key="2">
    <citation type="submission" date="2023-03" db="EMBL/GenBank/DDBJ databases">
        <authorList>
            <person name="Zhang Z."/>
        </authorList>
    </citation>
    <scope>NUCLEOTIDE SEQUENCE</scope>
    <source>
        <strain evidence="10">DSA</strain>
    </source>
</reference>
<dbReference type="PANTHER" id="PTHR43373">
    <property type="entry name" value="NA(+)/H(+) ANTIPORTER SUBUNIT"/>
    <property type="match status" value="1"/>
</dbReference>
<evidence type="ECO:0000313" key="11">
    <source>
        <dbReference type="Proteomes" id="UP001172911"/>
    </source>
</evidence>
<keyword evidence="4 7" id="KW-0812">Transmembrane</keyword>
<evidence type="ECO:0000313" key="10">
    <source>
        <dbReference type="EMBL" id="MDO7787747.1"/>
    </source>
</evidence>
<evidence type="ECO:0000256" key="6">
    <source>
        <dbReference type="ARBA" id="ARBA00023136"/>
    </source>
</evidence>
<proteinExistence type="predicted"/>
<dbReference type="Pfam" id="PF13244">
    <property type="entry name" value="MbhD"/>
    <property type="match status" value="1"/>
</dbReference>
<evidence type="ECO:0000256" key="2">
    <source>
        <dbReference type="ARBA" id="ARBA00022448"/>
    </source>
</evidence>
<protein>
    <submittedName>
        <fullName evidence="10">DUF4040 domain-containing protein</fullName>
    </submittedName>
</protein>
<feature type="domain" description="MrpA C-terminal/MbhD" evidence="8">
    <location>
        <begin position="8"/>
        <end position="73"/>
    </location>
</feature>
<comment type="subcellular location">
    <subcellularLocation>
        <location evidence="1">Cell membrane</location>
        <topology evidence="1">Multi-pass membrane protein</topology>
    </subcellularLocation>
</comment>
<feature type="transmembrane region" description="Helical" evidence="7">
    <location>
        <begin position="7"/>
        <end position="30"/>
    </location>
</feature>
<gene>
    <name evidence="10" type="ORF">P6N53_11010</name>
</gene>
<feature type="domain" description="MrpA C-terminal/MbhE" evidence="9">
    <location>
        <begin position="116"/>
        <end position="174"/>
    </location>
</feature>
<sequence>MIDIAIPLFLVVCGIAVLLVKDLMSSIMIFSVYSLVMAIEWVRLNAVDVAITEAAVGAGISTVLFMVVLSRTKYVDEGKKPVSIPALLVAAAVAAILLYGTADLPNLRDPNIAPSAHVAPYYLEKSYEETGMINVVAAILASYRGYDTLGETVVVATAGFCLILLLRQLRKGRSTGDSEERTGSRT</sequence>
<feature type="transmembrane region" description="Helical" evidence="7">
    <location>
        <begin position="50"/>
        <end position="70"/>
    </location>
</feature>
<feature type="transmembrane region" description="Helical" evidence="7">
    <location>
        <begin position="82"/>
        <end position="102"/>
    </location>
</feature>
<keyword evidence="5 7" id="KW-1133">Transmembrane helix</keyword>